<gene>
    <name evidence="3" type="primary">cbpM</name>
    <name evidence="2" type="ORF">AM402_14940</name>
    <name evidence="4" type="ORF">I3679_010400</name>
    <name evidence="5" type="ORF">NCTC10975_00647</name>
    <name evidence="6" type="ORF">NCTC11938_00920</name>
    <name evidence="3" type="ORF">PW210_003579</name>
</gene>
<evidence type="ECO:0000313" key="5">
    <source>
        <dbReference type="EMBL" id="SPY94310.1"/>
    </source>
</evidence>
<dbReference type="EMBL" id="JADQCH020000001">
    <property type="protein sequence ID" value="MEY2344353.1"/>
    <property type="molecule type" value="Genomic_DNA"/>
</dbReference>
<keyword evidence="1" id="KW-0175">Coiled coil</keyword>
<dbReference type="SMR" id="A0A0J1FIK6"/>
<dbReference type="Pfam" id="PF13591">
    <property type="entry name" value="MerR_2"/>
    <property type="match status" value="1"/>
</dbReference>
<dbReference type="OrthoDB" id="5567704at2"/>
<evidence type="ECO:0000313" key="10">
    <source>
        <dbReference type="Proteomes" id="UP001171165"/>
    </source>
</evidence>
<feature type="coiled-coil region" evidence="1">
    <location>
        <begin position="73"/>
        <end position="100"/>
    </location>
</feature>
<proteinExistence type="predicted"/>
<organism evidence="3 10">
    <name type="scientific">Proteus mirabilis</name>
    <dbReference type="NCBI Taxonomy" id="584"/>
    <lineage>
        <taxon>Bacteria</taxon>
        <taxon>Pseudomonadati</taxon>
        <taxon>Pseudomonadota</taxon>
        <taxon>Gammaproteobacteria</taxon>
        <taxon>Enterobacterales</taxon>
        <taxon>Morganellaceae</taxon>
        <taxon>Proteus</taxon>
    </lineage>
</organism>
<dbReference type="NCBIfam" id="NF007617">
    <property type="entry name" value="PRK10265.1"/>
    <property type="match status" value="1"/>
</dbReference>
<name>A0A0J1FIK6_PROMI</name>
<reference evidence="8 9" key="2">
    <citation type="submission" date="2018-06" db="EMBL/GenBank/DDBJ databases">
        <authorList>
            <consortium name="Pathogen Informatics"/>
            <person name="Doyle S."/>
        </authorList>
    </citation>
    <scope>NUCLEOTIDE SEQUENCE [LARGE SCALE GENOMIC DNA]</scope>
    <source>
        <strain evidence="5 8">NCTC10975</strain>
        <strain evidence="6 9">NCTC11938</strain>
    </source>
</reference>
<evidence type="ECO:0000313" key="8">
    <source>
        <dbReference type="Proteomes" id="UP000251485"/>
    </source>
</evidence>
<evidence type="ECO:0000313" key="2">
    <source>
        <dbReference type="EMBL" id="ARX35398.1"/>
    </source>
</evidence>
<dbReference type="Proteomes" id="UP001171165">
    <property type="component" value="Unassembled WGS sequence"/>
</dbReference>
<evidence type="ECO:0000313" key="7">
    <source>
        <dbReference type="Proteomes" id="UP000195540"/>
    </source>
</evidence>
<evidence type="ECO:0000256" key="1">
    <source>
        <dbReference type="SAM" id="Coils"/>
    </source>
</evidence>
<dbReference type="STRING" id="584.AOUC001_11380"/>
<dbReference type="OMA" id="DWPGIAM"/>
<accession>A0A0J1FIK6</accession>
<reference evidence="2 7" key="1">
    <citation type="submission" date="2017-05" db="EMBL/GenBank/DDBJ databases">
        <title>Whole genome sequencing of Proteus mirabilis AR_0155.</title>
        <authorList>
            <person name="Conlan S."/>
            <person name="Thomas P.J."/>
            <person name="Mullikin J."/>
            <person name="Frank K.M."/>
            <person name="Segre J.A."/>
        </authorList>
    </citation>
    <scope>NUCLEOTIDE SEQUENCE [LARGE SCALE GENOMIC DNA]</scope>
    <source>
        <strain evidence="2 7">AR_0155</strain>
    </source>
</reference>
<evidence type="ECO:0000313" key="9">
    <source>
        <dbReference type="Proteomes" id="UP000254191"/>
    </source>
</evidence>
<sequence>MAQLTTIFTMTELCHHTGVSKEELQEIVELGVIEPVEITTQEWFFNDDAVVVVHRALKLHRELALDWHGIAIALTLLDENERLKQDNKQLRQQLMRFINNE</sequence>
<dbReference type="EMBL" id="UAUE01000003">
    <property type="protein sequence ID" value="SPY94310.1"/>
    <property type="molecule type" value="Genomic_DNA"/>
</dbReference>
<dbReference type="RefSeq" id="WP_004247011.1">
    <property type="nucleotide sequence ID" value="NZ_ABFCQN020000046.1"/>
</dbReference>
<evidence type="ECO:0000313" key="4">
    <source>
        <dbReference type="EMBL" id="MEY2344353.1"/>
    </source>
</evidence>
<protein>
    <submittedName>
        <fullName evidence="3">Chaperone modulator CbpM</fullName>
    </submittedName>
    <submittedName>
        <fullName evidence="2">Chaperone-modulator protein CbpM</fullName>
    </submittedName>
</protein>
<dbReference type="EMBL" id="CP021694">
    <property type="protein sequence ID" value="ARX35398.1"/>
    <property type="molecule type" value="Genomic_DNA"/>
</dbReference>
<evidence type="ECO:0000313" key="3">
    <source>
        <dbReference type="EMBL" id="EKW9777706.1"/>
    </source>
</evidence>
<evidence type="ECO:0000313" key="6">
    <source>
        <dbReference type="EMBL" id="SUC18818.1"/>
    </source>
</evidence>
<dbReference type="Proteomes" id="UP000251485">
    <property type="component" value="Unassembled WGS sequence"/>
</dbReference>
<dbReference type="EMBL" id="ABKSPD020000017">
    <property type="protein sequence ID" value="EKW9777706.1"/>
    <property type="molecule type" value="Genomic_DNA"/>
</dbReference>
<dbReference type="Gene3D" id="1.10.1660.10">
    <property type="match status" value="1"/>
</dbReference>
<dbReference type="Proteomes" id="UP000254191">
    <property type="component" value="Unassembled WGS sequence"/>
</dbReference>
<dbReference type="GeneID" id="6801256"/>
<dbReference type="AlphaFoldDB" id="A0A0J1FIK6"/>
<dbReference type="Proteomes" id="UP000195540">
    <property type="component" value="Chromosome"/>
</dbReference>
<reference evidence="4" key="3">
    <citation type="submission" date="2021-05" db="EMBL/GenBank/DDBJ databases">
        <title>First report of NDM-5 and VEB-6 producing Proteus mirabilis isolated from blood of a sepsis patient in Kolkata, India.</title>
        <authorList>
            <person name="Halder G."/>
            <person name="Chaudhuri B."/>
            <person name="Dutta S."/>
        </authorList>
    </citation>
    <scope>NUCLEOTIDE SEQUENCE [LARGE SCALE GENOMIC DNA]</scope>
    <source>
        <strain evidence="4">7049</strain>
    </source>
</reference>
<reference evidence="3" key="4">
    <citation type="submission" date="2023-06" db="EMBL/GenBank/DDBJ databases">
        <authorList>
            <consortium name="Clinical and Environmental Microbiology Branch: Whole genome sequencing antimicrobial resistance pathogens in the healthcare setting"/>
        </authorList>
    </citation>
    <scope>NUCLEOTIDE SEQUENCE</scope>
    <source>
        <strain evidence="3">Microbial</strain>
    </source>
</reference>
<dbReference type="EMBL" id="UGTS01000004">
    <property type="protein sequence ID" value="SUC18818.1"/>
    <property type="molecule type" value="Genomic_DNA"/>
</dbReference>